<dbReference type="PATRIC" id="fig|1094466.5.peg.2341"/>
<evidence type="ECO:0000313" key="2">
    <source>
        <dbReference type="Proteomes" id="UP000007599"/>
    </source>
</evidence>
<reference evidence="2" key="2">
    <citation type="submission" date="2012-03" db="EMBL/GenBank/DDBJ databases">
        <title>Complete genome sequence of Flavobacterium indicum GPTSA100-9T, isolated from warm spring water.</title>
        <authorList>
            <person name="Barbier P."/>
            <person name="Houel A."/>
            <person name="Loux V."/>
            <person name="Poulain J."/>
            <person name="Bernardet J.-F."/>
            <person name="Touchon M."/>
            <person name="Duchaud E."/>
        </authorList>
    </citation>
    <scope>NUCLEOTIDE SEQUENCE [LARGE SCALE GENOMIC DNA]</scope>
    <source>
        <strain evidence="2">DSM 17447 / CIP 109464 / GPTSA100-9</strain>
    </source>
</reference>
<keyword evidence="2" id="KW-1185">Reference proteome</keyword>
<dbReference type="OrthoDB" id="1376306at2"/>
<gene>
    <name evidence="1" type="ordered locus">KQS_11970</name>
</gene>
<dbReference type="AlphaFoldDB" id="H8XR71"/>
<protein>
    <submittedName>
        <fullName evidence="1">Hypothetical lipoprotein</fullName>
    </submittedName>
</protein>
<dbReference type="STRING" id="1094466.KQS_11970"/>
<accession>H8XR71</accession>
<dbReference type="RefSeq" id="WP_014389423.1">
    <property type="nucleotide sequence ID" value="NC_017025.1"/>
</dbReference>
<dbReference type="Proteomes" id="UP000007599">
    <property type="component" value="Chromosome I"/>
</dbReference>
<evidence type="ECO:0000313" key="1">
    <source>
        <dbReference type="EMBL" id="CCG54305.1"/>
    </source>
</evidence>
<sequence length="86" mass="9444">MKKIVFTTLTFTLLLSCKEETREKVKEAGKAVGSEVKVAAQKTKEKVGKYIDTAKVKEKANKIISKSAEVVEKGAKKVKESASKNE</sequence>
<name>H8XR71_FLAIG</name>
<proteinExistence type="predicted"/>
<dbReference type="KEGG" id="fin:KQS_11970"/>
<dbReference type="EMBL" id="HE774682">
    <property type="protein sequence ID" value="CCG54305.1"/>
    <property type="molecule type" value="Genomic_DNA"/>
</dbReference>
<keyword evidence="1" id="KW-0449">Lipoprotein</keyword>
<dbReference type="PROSITE" id="PS51257">
    <property type="entry name" value="PROKAR_LIPOPROTEIN"/>
    <property type="match status" value="1"/>
</dbReference>
<reference evidence="1 2" key="1">
    <citation type="journal article" date="2012" name="J. Bacteriol.">
        <title>Complete Genome Sequence of Flavobacterium indicum GPSTA100-9T, Isolated from Warm Spring Water.</title>
        <authorList>
            <person name="Barbier P."/>
            <person name="Houel A."/>
            <person name="Loux V."/>
            <person name="Poulain J."/>
            <person name="Bernardet J.F."/>
            <person name="Touchon M."/>
            <person name="Duchaud E."/>
        </authorList>
    </citation>
    <scope>NUCLEOTIDE SEQUENCE [LARGE SCALE GENOMIC DNA]</scope>
    <source>
        <strain evidence="2">DSM 17447 / CIP 109464 / GPTSA100-9</strain>
    </source>
</reference>
<organism evidence="1 2">
    <name type="scientific">Flavobacterium indicum (strain DSM 17447 / CIP 109464 / GPTSA100-9)</name>
    <dbReference type="NCBI Taxonomy" id="1094466"/>
    <lineage>
        <taxon>Bacteria</taxon>
        <taxon>Pseudomonadati</taxon>
        <taxon>Bacteroidota</taxon>
        <taxon>Flavobacteriia</taxon>
        <taxon>Flavobacteriales</taxon>
        <taxon>Flavobacteriaceae</taxon>
        <taxon>Flavobacterium</taxon>
    </lineage>
</organism>
<dbReference type="HOGENOM" id="CLU_2493318_0_0_10"/>